<evidence type="ECO:0000256" key="3">
    <source>
        <dbReference type="ARBA" id="ARBA00013017"/>
    </source>
</evidence>
<dbReference type="SUPFAM" id="SSF52833">
    <property type="entry name" value="Thioredoxin-like"/>
    <property type="match status" value="1"/>
</dbReference>
<evidence type="ECO:0000256" key="10">
    <source>
        <dbReference type="ARBA" id="ARBA00038489"/>
    </source>
</evidence>
<dbReference type="PANTHER" id="PTHR42801:SF4">
    <property type="entry name" value="AHPC_TSA FAMILY PROTEIN"/>
    <property type="match status" value="1"/>
</dbReference>
<evidence type="ECO:0000256" key="2">
    <source>
        <dbReference type="ARBA" id="ARBA00011245"/>
    </source>
</evidence>
<dbReference type="CDD" id="cd03017">
    <property type="entry name" value="PRX_BCP"/>
    <property type="match status" value="1"/>
</dbReference>
<dbReference type="InterPro" id="IPR013766">
    <property type="entry name" value="Thioredoxin_domain"/>
</dbReference>
<evidence type="ECO:0000256" key="4">
    <source>
        <dbReference type="ARBA" id="ARBA00022559"/>
    </source>
</evidence>
<dbReference type="GO" id="GO:0008379">
    <property type="term" value="F:thioredoxin peroxidase activity"/>
    <property type="evidence" value="ECO:0007669"/>
    <property type="project" value="TreeGrafter"/>
</dbReference>
<evidence type="ECO:0000256" key="5">
    <source>
        <dbReference type="ARBA" id="ARBA00022862"/>
    </source>
</evidence>
<dbReference type="AlphaFoldDB" id="A0A4R1L4Z0"/>
<keyword evidence="16" id="KW-1185">Reference proteome</keyword>
<dbReference type="InterPro" id="IPR050924">
    <property type="entry name" value="Peroxiredoxin_BCP/PrxQ"/>
</dbReference>
<evidence type="ECO:0000256" key="12">
    <source>
        <dbReference type="ARBA" id="ARBA00049091"/>
    </source>
</evidence>
<keyword evidence="8" id="KW-0676">Redox-active center</keyword>
<comment type="catalytic activity">
    <reaction evidence="12">
        <text>a hydroperoxide + [thioredoxin]-dithiol = an alcohol + [thioredoxin]-disulfide + H2O</text>
        <dbReference type="Rhea" id="RHEA:62620"/>
        <dbReference type="Rhea" id="RHEA-COMP:10698"/>
        <dbReference type="Rhea" id="RHEA-COMP:10700"/>
        <dbReference type="ChEBI" id="CHEBI:15377"/>
        <dbReference type="ChEBI" id="CHEBI:29950"/>
        <dbReference type="ChEBI" id="CHEBI:30879"/>
        <dbReference type="ChEBI" id="CHEBI:35924"/>
        <dbReference type="ChEBI" id="CHEBI:50058"/>
        <dbReference type="EC" id="1.11.1.24"/>
    </reaction>
</comment>
<evidence type="ECO:0000313" key="16">
    <source>
        <dbReference type="Proteomes" id="UP000295210"/>
    </source>
</evidence>
<evidence type="ECO:0000256" key="9">
    <source>
        <dbReference type="ARBA" id="ARBA00032824"/>
    </source>
</evidence>
<dbReference type="InterPro" id="IPR036249">
    <property type="entry name" value="Thioredoxin-like_sf"/>
</dbReference>
<feature type="domain" description="Thioredoxin" evidence="14">
    <location>
        <begin position="33"/>
        <end position="182"/>
    </location>
</feature>
<feature type="active site" description="Cysteine sulfenic acid (-SOH) intermediate; for peroxidase activity" evidence="13">
    <location>
        <position position="75"/>
    </location>
</feature>
<dbReference type="EMBL" id="SMGK01000004">
    <property type="protein sequence ID" value="TCK72120.1"/>
    <property type="molecule type" value="Genomic_DNA"/>
</dbReference>
<keyword evidence="4" id="KW-0575">Peroxidase</keyword>
<dbReference type="GO" id="GO:0045454">
    <property type="term" value="P:cell redox homeostasis"/>
    <property type="evidence" value="ECO:0007669"/>
    <property type="project" value="TreeGrafter"/>
</dbReference>
<dbReference type="RefSeq" id="WP_243648254.1">
    <property type="nucleotide sequence ID" value="NZ_SMGK01000004.1"/>
</dbReference>
<organism evidence="15 16">
    <name type="scientific">Acidipila rosea</name>
    <dbReference type="NCBI Taxonomy" id="768535"/>
    <lineage>
        <taxon>Bacteria</taxon>
        <taxon>Pseudomonadati</taxon>
        <taxon>Acidobacteriota</taxon>
        <taxon>Terriglobia</taxon>
        <taxon>Terriglobales</taxon>
        <taxon>Acidobacteriaceae</taxon>
        <taxon>Acidipila</taxon>
    </lineage>
</organism>
<dbReference type="InterPro" id="IPR024706">
    <property type="entry name" value="Peroxiredoxin_AhpC-typ"/>
</dbReference>
<evidence type="ECO:0000256" key="7">
    <source>
        <dbReference type="ARBA" id="ARBA00023157"/>
    </source>
</evidence>
<reference evidence="15 16" key="1">
    <citation type="submission" date="2019-03" db="EMBL/GenBank/DDBJ databases">
        <title>Genomic Encyclopedia of Type Strains, Phase IV (KMG-IV): sequencing the most valuable type-strain genomes for metagenomic binning, comparative biology and taxonomic classification.</title>
        <authorList>
            <person name="Goeker M."/>
        </authorList>
    </citation>
    <scope>NUCLEOTIDE SEQUENCE [LARGE SCALE GENOMIC DNA]</scope>
    <source>
        <strain evidence="15 16">DSM 103428</strain>
    </source>
</reference>
<evidence type="ECO:0000256" key="8">
    <source>
        <dbReference type="ARBA" id="ARBA00023284"/>
    </source>
</evidence>
<dbReference type="PIRSF" id="PIRSF000239">
    <property type="entry name" value="AHPC"/>
    <property type="match status" value="1"/>
</dbReference>
<dbReference type="GO" id="GO:0005737">
    <property type="term" value="C:cytoplasm"/>
    <property type="evidence" value="ECO:0007669"/>
    <property type="project" value="TreeGrafter"/>
</dbReference>
<sequence length="184" mass="20312">MSKISALFAAIALVVVGIGVFTVRARAADDNMPQVGQMAPNFSLPSQEGKDVSLSSMKGKWVVLYFYPKDMTTGCTIEAHNFQNDLQKYRAMNAEIVGVSVDSVNSHKQFCAKDSLNFTLLSDQDKKVVAEYGSMANYMGMKIAKRNTFLINPEGKIVKVWTGVDPNHHSQEVLAELKSMQKKS</sequence>
<dbReference type="GO" id="GO:0034599">
    <property type="term" value="P:cellular response to oxidative stress"/>
    <property type="evidence" value="ECO:0007669"/>
    <property type="project" value="TreeGrafter"/>
</dbReference>
<evidence type="ECO:0000259" key="14">
    <source>
        <dbReference type="PROSITE" id="PS51352"/>
    </source>
</evidence>
<comment type="function">
    <text evidence="1">Thiol-specific peroxidase that catalyzes the reduction of hydrogen peroxide and organic hydroperoxides to water and alcohols, respectively. Plays a role in cell protection against oxidative stress by detoxifying peroxides and as sensor of hydrogen peroxide-mediated signaling events.</text>
</comment>
<evidence type="ECO:0000256" key="13">
    <source>
        <dbReference type="PIRSR" id="PIRSR000239-1"/>
    </source>
</evidence>
<name>A0A4R1L4Z0_9BACT</name>
<dbReference type="Proteomes" id="UP000295210">
    <property type="component" value="Unassembled WGS sequence"/>
</dbReference>
<dbReference type="FunFam" id="3.40.30.10:FF:000007">
    <property type="entry name" value="Thioredoxin-dependent thiol peroxidase"/>
    <property type="match status" value="1"/>
</dbReference>
<keyword evidence="7" id="KW-1015">Disulfide bond</keyword>
<comment type="similarity">
    <text evidence="10">Belongs to the peroxiredoxin family. BCP/PrxQ subfamily.</text>
</comment>
<comment type="caution">
    <text evidence="15">The sequence shown here is derived from an EMBL/GenBank/DDBJ whole genome shotgun (WGS) entry which is preliminary data.</text>
</comment>
<dbReference type="Pfam" id="PF00578">
    <property type="entry name" value="AhpC-TSA"/>
    <property type="match status" value="1"/>
</dbReference>
<dbReference type="EC" id="1.11.1.24" evidence="3"/>
<keyword evidence="5" id="KW-0049">Antioxidant</keyword>
<comment type="subunit">
    <text evidence="2">Monomer.</text>
</comment>
<proteinExistence type="inferred from homology"/>
<evidence type="ECO:0000256" key="1">
    <source>
        <dbReference type="ARBA" id="ARBA00003330"/>
    </source>
</evidence>
<dbReference type="PROSITE" id="PS51352">
    <property type="entry name" value="THIOREDOXIN_2"/>
    <property type="match status" value="1"/>
</dbReference>
<protein>
    <recommendedName>
        <fullName evidence="3">thioredoxin-dependent peroxiredoxin</fullName>
        <ecNumber evidence="3">1.11.1.24</ecNumber>
    </recommendedName>
    <alternativeName>
        <fullName evidence="9">Thioredoxin peroxidase</fullName>
    </alternativeName>
    <alternativeName>
        <fullName evidence="11">Thioredoxin-dependent peroxiredoxin Bcp</fullName>
    </alternativeName>
</protein>
<gene>
    <name evidence="15" type="ORF">C7378_2753</name>
</gene>
<keyword evidence="6" id="KW-0560">Oxidoreductase</keyword>
<dbReference type="PANTHER" id="PTHR42801">
    <property type="entry name" value="THIOREDOXIN-DEPENDENT PEROXIDE REDUCTASE"/>
    <property type="match status" value="1"/>
</dbReference>
<accession>A0A4R1L4Z0</accession>
<evidence type="ECO:0000256" key="11">
    <source>
        <dbReference type="ARBA" id="ARBA00042639"/>
    </source>
</evidence>
<dbReference type="InterPro" id="IPR000866">
    <property type="entry name" value="AhpC/TSA"/>
</dbReference>
<dbReference type="Gene3D" id="3.40.30.10">
    <property type="entry name" value="Glutaredoxin"/>
    <property type="match status" value="1"/>
</dbReference>
<evidence type="ECO:0000256" key="6">
    <source>
        <dbReference type="ARBA" id="ARBA00023002"/>
    </source>
</evidence>
<evidence type="ECO:0000313" key="15">
    <source>
        <dbReference type="EMBL" id="TCK72120.1"/>
    </source>
</evidence>